<dbReference type="EMBL" id="JAHWGI010001063">
    <property type="protein sequence ID" value="KAK3922054.1"/>
    <property type="molecule type" value="Genomic_DNA"/>
</dbReference>
<reference evidence="2" key="1">
    <citation type="submission" date="2021-07" db="EMBL/GenBank/DDBJ databases">
        <authorList>
            <person name="Catto M.A."/>
            <person name="Jacobson A."/>
            <person name="Kennedy G."/>
            <person name="Labadie P."/>
            <person name="Hunt B.G."/>
            <person name="Srinivasan R."/>
        </authorList>
    </citation>
    <scope>NUCLEOTIDE SEQUENCE</scope>
    <source>
        <strain evidence="2">PL_HMW_Pooled</strain>
        <tissue evidence="2">Head</tissue>
    </source>
</reference>
<evidence type="ECO:0000313" key="3">
    <source>
        <dbReference type="Proteomes" id="UP001219518"/>
    </source>
</evidence>
<accession>A0AAE1LKN6</accession>
<dbReference type="AlphaFoldDB" id="A0AAE1LKN6"/>
<comment type="caution">
    <text evidence="2">The sequence shown here is derived from an EMBL/GenBank/DDBJ whole genome shotgun (WGS) entry which is preliminary data.</text>
</comment>
<dbReference type="Proteomes" id="UP001219518">
    <property type="component" value="Unassembled WGS sequence"/>
</dbReference>
<protein>
    <submittedName>
        <fullName evidence="2">Halomucin</fullName>
    </submittedName>
</protein>
<evidence type="ECO:0000256" key="1">
    <source>
        <dbReference type="SAM" id="MobiDB-lite"/>
    </source>
</evidence>
<proteinExistence type="predicted"/>
<reference evidence="2" key="2">
    <citation type="journal article" date="2023" name="BMC Genomics">
        <title>Pest status, molecular evolution, and epigenetic factors derived from the genome assembly of Frankliniella fusca, a thysanopteran phytovirus vector.</title>
        <authorList>
            <person name="Catto M.A."/>
            <person name="Labadie P.E."/>
            <person name="Jacobson A.L."/>
            <person name="Kennedy G.G."/>
            <person name="Srinivasan R."/>
            <person name="Hunt B.G."/>
        </authorList>
    </citation>
    <scope>NUCLEOTIDE SEQUENCE</scope>
    <source>
        <strain evidence="2">PL_HMW_Pooled</strain>
    </source>
</reference>
<organism evidence="2 3">
    <name type="scientific">Frankliniella fusca</name>
    <dbReference type="NCBI Taxonomy" id="407009"/>
    <lineage>
        <taxon>Eukaryota</taxon>
        <taxon>Metazoa</taxon>
        <taxon>Ecdysozoa</taxon>
        <taxon>Arthropoda</taxon>
        <taxon>Hexapoda</taxon>
        <taxon>Insecta</taxon>
        <taxon>Pterygota</taxon>
        <taxon>Neoptera</taxon>
        <taxon>Paraneoptera</taxon>
        <taxon>Thysanoptera</taxon>
        <taxon>Terebrantia</taxon>
        <taxon>Thripoidea</taxon>
        <taxon>Thripidae</taxon>
        <taxon>Frankliniella</taxon>
    </lineage>
</organism>
<gene>
    <name evidence="2" type="ORF">KUF71_011230</name>
</gene>
<keyword evidence="3" id="KW-1185">Reference proteome</keyword>
<feature type="region of interest" description="Disordered" evidence="1">
    <location>
        <begin position="94"/>
        <end position="128"/>
    </location>
</feature>
<feature type="compositionally biased region" description="Acidic residues" evidence="1">
    <location>
        <begin position="102"/>
        <end position="118"/>
    </location>
</feature>
<sequence length="200" mass="22770">MSSSLRKTLRRRAVRKTVKRLSLEYLRVGLNRCNVDDSSNDTDDNDDEFDHYAVASDAEVHEVNDTIDEQLVVNDDVDQPIVNDALDLDLEDEHVQVHDSDSNVDSDSSDQVSSEEEGGPLQLRDESEKEQFGIDAIREWAQEPGLLSMSKLDQLLHRLSVVFTRMPFSYTTLFACDYVFDIIPFGADAEFWFNGDSFQP</sequence>
<name>A0AAE1LKN6_9NEOP</name>
<evidence type="ECO:0000313" key="2">
    <source>
        <dbReference type="EMBL" id="KAK3922054.1"/>
    </source>
</evidence>